<feature type="compositionally biased region" description="Basic residues" evidence="1">
    <location>
        <begin position="228"/>
        <end position="245"/>
    </location>
</feature>
<name>A0A6A6CRK7_ZASCE</name>
<feature type="compositionally biased region" description="Low complexity" evidence="1">
    <location>
        <begin position="144"/>
        <end position="155"/>
    </location>
</feature>
<organism evidence="2 3">
    <name type="scientific">Zasmidium cellare ATCC 36951</name>
    <dbReference type="NCBI Taxonomy" id="1080233"/>
    <lineage>
        <taxon>Eukaryota</taxon>
        <taxon>Fungi</taxon>
        <taxon>Dikarya</taxon>
        <taxon>Ascomycota</taxon>
        <taxon>Pezizomycotina</taxon>
        <taxon>Dothideomycetes</taxon>
        <taxon>Dothideomycetidae</taxon>
        <taxon>Mycosphaerellales</taxon>
        <taxon>Mycosphaerellaceae</taxon>
        <taxon>Zasmidium</taxon>
    </lineage>
</organism>
<dbReference type="RefSeq" id="XP_033670610.1">
    <property type="nucleotide sequence ID" value="XM_033805248.1"/>
</dbReference>
<sequence>MSVSSDAQVDISACLDAVSQAFNDGGAIIEKIKKKRALKRAPPPPRLLEESIDQAPAEIERERQRGIARFGKAFEEGDHIAVILLQQITIQLQSSLLEKLRNAAFDDDSKTTDFTYLVDAADVGRDRTIAALHEFKQRLINSQNVNQQQQQQPAQDTARTTPASSTSNVGIPPPEPTRSQTMQALSNTQPKEAQPSKHRTWTREFSHSREASGEEDAAPGAAEENHSLHHRKRSSLLHFLKHNRTHSSEAKDKDKDKHALHPTAEEPHSRAPSTAPTSVPFRPPPQCDVSSNDIHHPNQSQSKFRYEEWEDNPSEIWGSRTSLERRETMQIAPDQAQNPNASSSYVGQPLQPPSPVLTNRSNSNPHTHPHPHASTAVPTPNPDNDFLGFCKGAWKLQNGDRKGSMHKCREVEPWSRHPSHSTATSFLACQTPRCAFRSSFASQNVEVIWNKVFTAEAKGIKIRWPFLAKSHVTQKVVVKHQYSFKCLFCVFTRGSSGVYHGMEYYLDHICQEHRGTTLGEVILYKTGCINDRIATEEDEFDINLYPLAAGANTGAGDRRETYLNDELMDPYWSKNDDKNDSMFGANEPWNEGLSDFHYGGDFDGNELE</sequence>
<proteinExistence type="predicted"/>
<dbReference type="Proteomes" id="UP000799537">
    <property type="component" value="Unassembled WGS sequence"/>
</dbReference>
<accession>A0A6A6CRK7</accession>
<reference evidence="2" key="1">
    <citation type="journal article" date="2020" name="Stud. Mycol.">
        <title>101 Dothideomycetes genomes: a test case for predicting lifestyles and emergence of pathogens.</title>
        <authorList>
            <person name="Haridas S."/>
            <person name="Albert R."/>
            <person name="Binder M."/>
            <person name="Bloem J."/>
            <person name="Labutti K."/>
            <person name="Salamov A."/>
            <person name="Andreopoulos B."/>
            <person name="Baker S."/>
            <person name="Barry K."/>
            <person name="Bills G."/>
            <person name="Bluhm B."/>
            <person name="Cannon C."/>
            <person name="Castanera R."/>
            <person name="Culley D."/>
            <person name="Daum C."/>
            <person name="Ezra D."/>
            <person name="Gonzalez J."/>
            <person name="Henrissat B."/>
            <person name="Kuo A."/>
            <person name="Liang C."/>
            <person name="Lipzen A."/>
            <person name="Lutzoni F."/>
            <person name="Magnuson J."/>
            <person name="Mondo S."/>
            <person name="Nolan M."/>
            <person name="Ohm R."/>
            <person name="Pangilinan J."/>
            <person name="Park H.-J."/>
            <person name="Ramirez L."/>
            <person name="Alfaro M."/>
            <person name="Sun H."/>
            <person name="Tritt A."/>
            <person name="Yoshinaga Y."/>
            <person name="Zwiers L.-H."/>
            <person name="Turgeon B."/>
            <person name="Goodwin S."/>
            <person name="Spatafora J."/>
            <person name="Crous P."/>
            <person name="Grigoriev I."/>
        </authorList>
    </citation>
    <scope>NUCLEOTIDE SEQUENCE</scope>
    <source>
        <strain evidence="2">ATCC 36951</strain>
    </source>
</reference>
<feature type="compositionally biased region" description="Basic and acidic residues" evidence="1">
    <location>
        <begin position="201"/>
        <end position="212"/>
    </location>
</feature>
<feature type="compositionally biased region" description="Polar residues" evidence="1">
    <location>
        <begin position="288"/>
        <end position="303"/>
    </location>
</feature>
<dbReference type="GeneID" id="54558520"/>
<feature type="compositionally biased region" description="Polar residues" evidence="1">
    <location>
        <begin position="177"/>
        <end position="191"/>
    </location>
</feature>
<evidence type="ECO:0000313" key="3">
    <source>
        <dbReference type="Proteomes" id="UP000799537"/>
    </source>
</evidence>
<dbReference type="EMBL" id="ML993587">
    <property type="protein sequence ID" value="KAF2169721.1"/>
    <property type="molecule type" value="Genomic_DNA"/>
</dbReference>
<evidence type="ECO:0000313" key="2">
    <source>
        <dbReference type="EMBL" id="KAF2169721.1"/>
    </source>
</evidence>
<feature type="compositionally biased region" description="Low complexity" evidence="1">
    <location>
        <begin position="361"/>
        <end position="378"/>
    </location>
</feature>
<dbReference type="AlphaFoldDB" id="A0A6A6CRK7"/>
<dbReference type="OrthoDB" id="25896at2759"/>
<feature type="compositionally biased region" description="Polar residues" evidence="1">
    <location>
        <begin position="335"/>
        <end position="346"/>
    </location>
</feature>
<gene>
    <name evidence="2" type="ORF">M409DRAFT_20136</name>
</gene>
<feature type="region of interest" description="Disordered" evidence="1">
    <location>
        <begin position="335"/>
        <end position="380"/>
    </location>
</feature>
<keyword evidence="3" id="KW-1185">Reference proteome</keyword>
<feature type="compositionally biased region" description="Polar residues" evidence="1">
    <location>
        <begin position="157"/>
        <end position="169"/>
    </location>
</feature>
<feature type="region of interest" description="Disordered" evidence="1">
    <location>
        <begin position="144"/>
        <end position="312"/>
    </location>
</feature>
<dbReference type="PANTHER" id="PTHR42354:SF1">
    <property type="entry name" value="C2H2-TYPE DOMAIN-CONTAINING PROTEIN"/>
    <property type="match status" value="1"/>
</dbReference>
<evidence type="ECO:0000256" key="1">
    <source>
        <dbReference type="SAM" id="MobiDB-lite"/>
    </source>
</evidence>
<feature type="compositionally biased region" description="Basic and acidic residues" evidence="1">
    <location>
        <begin position="246"/>
        <end position="269"/>
    </location>
</feature>
<dbReference type="PANTHER" id="PTHR42354">
    <property type="entry name" value="C2H2-TYPE DOMAIN-CONTAINING PROTEIN"/>
    <property type="match status" value="1"/>
</dbReference>
<protein>
    <submittedName>
        <fullName evidence="2">Uncharacterized protein</fullName>
    </submittedName>
</protein>